<organism evidence="2 3">
    <name type="scientific">Candidatus Cellulosilyticum pullistercoris</name>
    <dbReference type="NCBI Taxonomy" id="2838521"/>
    <lineage>
        <taxon>Bacteria</taxon>
        <taxon>Bacillati</taxon>
        <taxon>Bacillota</taxon>
        <taxon>Clostridia</taxon>
        <taxon>Lachnospirales</taxon>
        <taxon>Cellulosilyticaceae</taxon>
        <taxon>Cellulosilyticum</taxon>
    </lineage>
</organism>
<gene>
    <name evidence="2" type="ORF">H9872_11005</name>
</gene>
<dbReference type="EMBL" id="JAHLFQ010000260">
    <property type="protein sequence ID" value="MBU3805264.1"/>
    <property type="molecule type" value="Genomic_DNA"/>
</dbReference>
<comment type="similarity">
    <text evidence="1">Belongs to the asp23 family.</text>
</comment>
<evidence type="ECO:0000256" key="1">
    <source>
        <dbReference type="ARBA" id="ARBA00005721"/>
    </source>
</evidence>
<proteinExistence type="inferred from homology"/>
<evidence type="ECO:0000313" key="3">
    <source>
        <dbReference type="Proteomes" id="UP000824229"/>
    </source>
</evidence>
<dbReference type="AlphaFoldDB" id="A0A9E2NMN3"/>
<evidence type="ECO:0000313" key="2">
    <source>
        <dbReference type="EMBL" id="MBU3805264.1"/>
    </source>
</evidence>
<protein>
    <submittedName>
        <fullName evidence="2">Asp23/Gls24 family envelope stress response protein</fullName>
    </submittedName>
</protein>
<dbReference type="Pfam" id="PF03780">
    <property type="entry name" value="Asp23"/>
    <property type="match status" value="1"/>
</dbReference>
<dbReference type="InterPro" id="IPR005531">
    <property type="entry name" value="Asp23"/>
</dbReference>
<dbReference type="PANTHER" id="PTHR34297">
    <property type="entry name" value="HYPOTHETICAL CYTOSOLIC PROTEIN-RELATED"/>
    <property type="match status" value="1"/>
</dbReference>
<sequence length="126" mass="13371">MNEQNVIGLESAVEIDQVQIADDVIAVVAEIAALEVDGIVGTTAGKGDFVQALSGKKRPKGVKVEVGEGEVFIELGVVVKYGVKIQKVCLEAQEKVKNSVETMTGLNVVSVNIHVVGVHFDKEQEA</sequence>
<reference evidence="2" key="1">
    <citation type="journal article" date="2021" name="PeerJ">
        <title>Extensive microbial diversity within the chicken gut microbiome revealed by metagenomics and culture.</title>
        <authorList>
            <person name="Gilroy R."/>
            <person name="Ravi A."/>
            <person name="Getino M."/>
            <person name="Pursley I."/>
            <person name="Horton D.L."/>
            <person name="Alikhan N.F."/>
            <person name="Baker D."/>
            <person name="Gharbi K."/>
            <person name="Hall N."/>
            <person name="Watson M."/>
            <person name="Adriaenssens E.M."/>
            <person name="Foster-Nyarko E."/>
            <person name="Jarju S."/>
            <person name="Secka A."/>
            <person name="Antonio M."/>
            <person name="Oren A."/>
            <person name="Chaudhuri R.R."/>
            <person name="La Ragione R."/>
            <person name="Hildebrand F."/>
            <person name="Pallen M.J."/>
        </authorList>
    </citation>
    <scope>NUCLEOTIDE SEQUENCE</scope>
    <source>
        <strain evidence="2">B5-657</strain>
    </source>
</reference>
<accession>A0A9E2NMN3</accession>
<comment type="caution">
    <text evidence="2">The sequence shown here is derived from an EMBL/GenBank/DDBJ whole genome shotgun (WGS) entry which is preliminary data.</text>
</comment>
<dbReference type="Proteomes" id="UP000824229">
    <property type="component" value="Unassembled WGS sequence"/>
</dbReference>
<reference evidence="2" key="2">
    <citation type="submission" date="2021-04" db="EMBL/GenBank/DDBJ databases">
        <authorList>
            <person name="Gilroy R."/>
        </authorList>
    </citation>
    <scope>NUCLEOTIDE SEQUENCE</scope>
    <source>
        <strain evidence="2">B5-657</strain>
    </source>
</reference>
<name>A0A9E2NMN3_9FIRM</name>